<organism evidence="3 4">
    <name type="scientific">Tautonia sociabilis</name>
    <dbReference type="NCBI Taxonomy" id="2080755"/>
    <lineage>
        <taxon>Bacteria</taxon>
        <taxon>Pseudomonadati</taxon>
        <taxon>Planctomycetota</taxon>
        <taxon>Planctomycetia</taxon>
        <taxon>Isosphaerales</taxon>
        <taxon>Isosphaeraceae</taxon>
        <taxon>Tautonia</taxon>
    </lineage>
</organism>
<dbReference type="PROSITE" id="PS51318">
    <property type="entry name" value="TAT"/>
    <property type="match status" value="1"/>
</dbReference>
<dbReference type="PANTHER" id="PTHR43818">
    <property type="entry name" value="BCDNA.GH03377"/>
    <property type="match status" value="1"/>
</dbReference>
<evidence type="ECO:0000313" key="4">
    <source>
        <dbReference type="Proteomes" id="UP000280296"/>
    </source>
</evidence>
<dbReference type="InterPro" id="IPR050463">
    <property type="entry name" value="Gfo/Idh/MocA_oxidrdct_glycsds"/>
</dbReference>
<dbReference type="RefSeq" id="WP_126724768.1">
    <property type="nucleotide sequence ID" value="NZ_RYZH01000012.1"/>
</dbReference>
<dbReference type="Gene3D" id="3.40.50.720">
    <property type="entry name" value="NAD(P)-binding Rossmann-like Domain"/>
    <property type="match status" value="1"/>
</dbReference>
<reference evidence="3 4" key="2">
    <citation type="submission" date="2019-01" db="EMBL/GenBank/DDBJ databases">
        <title>Tautonia sociabilis, a novel thermotolerant planctomycete of Isosphaeraceae family, isolated from a 4000 m deep subterranean habitat.</title>
        <authorList>
            <person name="Kovaleva O.L."/>
            <person name="Elcheninov A.G."/>
            <person name="Van Heerden E."/>
            <person name="Toshchakov S.V."/>
            <person name="Novikov A."/>
            <person name="Bonch-Osmolovskaya E.A."/>
            <person name="Kublanov I.V."/>
        </authorList>
    </citation>
    <scope>NUCLEOTIDE SEQUENCE [LARGE SCALE GENOMIC DNA]</scope>
    <source>
        <strain evidence="3 4">GM2012</strain>
    </source>
</reference>
<dbReference type="GO" id="GO:0000166">
    <property type="term" value="F:nucleotide binding"/>
    <property type="evidence" value="ECO:0007669"/>
    <property type="project" value="InterPro"/>
</dbReference>
<dbReference type="Pfam" id="PF22725">
    <property type="entry name" value="GFO_IDH_MocA_C3"/>
    <property type="match status" value="1"/>
</dbReference>
<keyword evidence="4" id="KW-1185">Reference proteome</keyword>
<name>A0A432MLF6_9BACT</name>
<dbReference type="InterPro" id="IPR006311">
    <property type="entry name" value="TAT_signal"/>
</dbReference>
<reference evidence="3 4" key="1">
    <citation type="submission" date="2018-12" db="EMBL/GenBank/DDBJ databases">
        <authorList>
            <person name="Toschakov S.V."/>
        </authorList>
    </citation>
    <scope>NUCLEOTIDE SEQUENCE [LARGE SCALE GENOMIC DNA]</scope>
    <source>
        <strain evidence="3 4">GM2012</strain>
    </source>
</reference>
<dbReference type="InterPro" id="IPR055170">
    <property type="entry name" value="GFO_IDH_MocA-like_dom"/>
</dbReference>
<sequence>MTQKKPVNRRNFLQTSGLAAGAAATAGVAFPHPAIGEGIKGANERLNFAIVGPGGRAQGHINHLLQLGEEENVKIAAVCDVWDGNKEVGRGLYPSAEKCGIDINDKKNCTKDYRTLLDRDDIDAVLIATPDHWHAKMSIDFMEAGKDVYCEKPMTHTIDEARRVAEAVKKTGQVFTVGVQSTAHPQWRMAHERITSGQIGKIMQAQTQYYRNSAMGQWRYYPLTEDMTPKTVDWKMFLGTEFGLAPDQPFNRARYAQWRCYWDFGGGMYTDLFVHQLTHMLIALGLKFPRRVVGGGGLYLEYDGRDVPDVATVVADYDEGAQVIVTATMCNDTPIDEVIRGHTGTIKFTYEGFEITPQVLRGAPAPPSRESAGQDGVERVDAGFDPRGDADTRALWKHFIGCIRSRNQETLCPAELGYAAIATVNLGVDSYRYGKAYFFDKETGQVSEADESWAKKWEKVSHNRGLPQHVQGWSADVKEGSVLFPPDYQKLEGDWVDGQDPAKRA</sequence>
<feature type="domain" description="GFO/IDH/MocA-like oxidoreductase" evidence="2">
    <location>
        <begin position="254"/>
        <end position="346"/>
    </location>
</feature>
<accession>A0A432MLF6</accession>
<dbReference type="AlphaFoldDB" id="A0A432MLF6"/>
<dbReference type="InterPro" id="IPR019546">
    <property type="entry name" value="TAT_signal_bac_arc"/>
</dbReference>
<comment type="caution">
    <text evidence="3">The sequence shown here is derived from an EMBL/GenBank/DDBJ whole genome shotgun (WGS) entry which is preliminary data.</text>
</comment>
<dbReference type="InterPro" id="IPR000683">
    <property type="entry name" value="Gfo/Idh/MocA-like_OxRdtase_N"/>
</dbReference>
<dbReference type="Pfam" id="PF01408">
    <property type="entry name" value="GFO_IDH_MocA"/>
    <property type="match status" value="1"/>
</dbReference>
<dbReference type="Proteomes" id="UP000280296">
    <property type="component" value="Unassembled WGS sequence"/>
</dbReference>
<feature type="domain" description="Gfo/Idh/MocA-like oxidoreductase N-terminal" evidence="1">
    <location>
        <begin position="46"/>
        <end position="178"/>
    </location>
</feature>
<dbReference type="EMBL" id="RYZH01000012">
    <property type="protein sequence ID" value="RUL88253.1"/>
    <property type="molecule type" value="Genomic_DNA"/>
</dbReference>
<dbReference type="OrthoDB" id="9788246at2"/>
<dbReference type="InterPro" id="IPR036291">
    <property type="entry name" value="NAD(P)-bd_dom_sf"/>
</dbReference>
<evidence type="ECO:0000313" key="3">
    <source>
        <dbReference type="EMBL" id="RUL88253.1"/>
    </source>
</evidence>
<evidence type="ECO:0000259" key="2">
    <source>
        <dbReference type="Pfam" id="PF22725"/>
    </source>
</evidence>
<proteinExistence type="predicted"/>
<dbReference type="SUPFAM" id="SSF51735">
    <property type="entry name" value="NAD(P)-binding Rossmann-fold domains"/>
    <property type="match status" value="1"/>
</dbReference>
<evidence type="ECO:0000259" key="1">
    <source>
        <dbReference type="Pfam" id="PF01408"/>
    </source>
</evidence>
<protein>
    <submittedName>
        <fullName evidence="3">Gfo/Idh/MocA family oxidoreductase</fullName>
    </submittedName>
</protein>
<dbReference type="PANTHER" id="PTHR43818:SF5">
    <property type="entry name" value="OXIDOREDUCTASE FAMILY PROTEIN"/>
    <property type="match status" value="1"/>
</dbReference>
<gene>
    <name evidence="3" type="ORF">TsocGM_07910</name>
</gene>
<dbReference type="SUPFAM" id="SSF55347">
    <property type="entry name" value="Glyceraldehyde-3-phosphate dehydrogenase-like, C-terminal domain"/>
    <property type="match status" value="1"/>
</dbReference>
<dbReference type="Gene3D" id="3.30.360.10">
    <property type="entry name" value="Dihydrodipicolinate Reductase, domain 2"/>
    <property type="match status" value="1"/>
</dbReference>
<dbReference type="NCBIfam" id="TIGR01409">
    <property type="entry name" value="TAT_signal_seq"/>
    <property type="match status" value="1"/>
</dbReference>